<dbReference type="EMBL" id="FNAO01000007">
    <property type="protein sequence ID" value="SDE76477.1"/>
    <property type="molecule type" value="Genomic_DNA"/>
</dbReference>
<dbReference type="STRING" id="641691.SAMN05421636_107169"/>
<evidence type="ECO:0000313" key="1">
    <source>
        <dbReference type="EMBL" id="SDE76477.1"/>
    </source>
</evidence>
<dbReference type="Gene3D" id="2.160.10.10">
    <property type="entry name" value="Hexapeptide repeat proteins"/>
    <property type="match status" value="1"/>
</dbReference>
<dbReference type="CDD" id="cd04647">
    <property type="entry name" value="LbH_MAT_like"/>
    <property type="match status" value="1"/>
</dbReference>
<dbReference type="InterPro" id="IPR051159">
    <property type="entry name" value="Hexapeptide_acetyltransf"/>
</dbReference>
<dbReference type="Proteomes" id="UP000199109">
    <property type="component" value="Unassembled WGS sequence"/>
</dbReference>
<dbReference type="GO" id="GO:0016740">
    <property type="term" value="F:transferase activity"/>
    <property type="evidence" value="ECO:0007669"/>
    <property type="project" value="UniProtKB-KW"/>
</dbReference>
<accession>A0A1G7FKM6</accession>
<reference evidence="1 2" key="1">
    <citation type="submission" date="2016-10" db="EMBL/GenBank/DDBJ databases">
        <authorList>
            <person name="de Groot N.N."/>
        </authorList>
    </citation>
    <scope>NUCLEOTIDE SEQUENCE [LARGE SCALE GENOMIC DNA]</scope>
    <source>
        <strain evidence="1 2">DSM 23421</strain>
    </source>
</reference>
<sequence length="193" mass="20750">MFSLKSIISAIRSKLLTSSYKKSNISLGKGVLFTNKPLISVHEKAQLIIGDNVTINSKNIGYHLNMFMPCKLMADRPGAIIEIGANTRIHGSCIHAYTKIKIGKNCLIAANCQIFDGNGHDLSFPNVSNRINTNGDSKEISIQDNVWLGTGVIVLPGITIGRGSVISANSVVHKNVPPMVVAGGNPLRIIKSF</sequence>
<dbReference type="InterPro" id="IPR011004">
    <property type="entry name" value="Trimer_LpxA-like_sf"/>
</dbReference>
<dbReference type="Pfam" id="PF00132">
    <property type="entry name" value="Hexapep"/>
    <property type="match status" value="1"/>
</dbReference>
<proteinExistence type="predicted"/>
<keyword evidence="2" id="KW-1185">Reference proteome</keyword>
<protein>
    <submittedName>
        <fullName evidence="1">Hexapeptide repeat of succinyl-transferase</fullName>
    </submittedName>
</protein>
<dbReference type="InterPro" id="IPR001451">
    <property type="entry name" value="Hexapep"/>
</dbReference>
<name>A0A1G7FKM6_9FLAO</name>
<dbReference type="PANTHER" id="PTHR23416">
    <property type="entry name" value="SIALIC ACID SYNTHASE-RELATED"/>
    <property type="match status" value="1"/>
</dbReference>
<dbReference type="SUPFAM" id="SSF51161">
    <property type="entry name" value="Trimeric LpxA-like enzymes"/>
    <property type="match status" value="1"/>
</dbReference>
<organism evidence="1 2">
    <name type="scientific">Pricia antarctica</name>
    <dbReference type="NCBI Taxonomy" id="641691"/>
    <lineage>
        <taxon>Bacteria</taxon>
        <taxon>Pseudomonadati</taxon>
        <taxon>Bacteroidota</taxon>
        <taxon>Flavobacteriia</taxon>
        <taxon>Flavobacteriales</taxon>
        <taxon>Flavobacteriaceae</taxon>
        <taxon>Pricia</taxon>
    </lineage>
</organism>
<dbReference type="Pfam" id="PF14602">
    <property type="entry name" value="Hexapep_2"/>
    <property type="match status" value="1"/>
</dbReference>
<evidence type="ECO:0000313" key="2">
    <source>
        <dbReference type="Proteomes" id="UP000199109"/>
    </source>
</evidence>
<keyword evidence="1" id="KW-0808">Transferase</keyword>
<dbReference type="OrthoDB" id="9812571at2"/>
<gene>
    <name evidence="1" type="ORF">SAMN05421636_107169</name>
</gene>
<dbReference type="AlphaFoldDB" id="A0A1G7FKM6"/>
<dbReference type="PANTHER" id="PTHR23416:SF78">
    <property type="entry name" value="LIPOPOLYSACCHARIDE BIOSYNTHESIS O-ACETYL TRANSFERASE WBBJ-RELATED"/>
    <property type="match status" value="1"/>
</dbReference>
<dbReference type="RefSeq" id="WP_091870443.1">
    <property type="nucleotide sequence ID" value="NZ_FNAO01000007.1"/>
</dbReference>